<keyword evidence="1" id="KW-0472">Membrane</keyword>
<dbReference type="EMBL" id="JADYTN010000001">
    <property type="protein sequence ID" value="MCF2562635.1"/>
    <property type="molecule type" value="Genomic_DNA"/>
</dbReference>
<name>A0ABS9CBZ2_9BACT</name>
<sequence>MKSIRYKQTASLVCIITAIVFAFMGFFTPPTGEISESVLWFVAQCLIFSGSLIGVDCVIDQRLGKHS</sequence>
<reference evidence="2 3" key="1">
    <citation type="submission" date="2020-12" db="EMBL/GenBank/DDBJ databases">
        <title>Whole genome sequences of gut porcine anaerobes.</title>
        <authorList>
            <person name="Kubasova T."/>
            <person name="Jahodarova E."/>
            <person name="Rychlik I."/>
        </authorList>
    </citation>
    <scope>NUCLEOTIDE SEQUENCE [LARGE SCALE GENOMIC DNA]</scope>
    <source>
        <strain evidence="2 3">An925</strain>
    </source>
</reference>
<keyword evidence="1" id="KW-1133">Transmembrane helix</keyword>
<organism evidence="2 3">
    <name type="scientific">Xylanibacter brevis</name>
    <dbReference type="NCBI Taxonomy" id="83231"/>
    <lineage>
        <taxon>Bacteria</taxon>
        <taxon>Pseudomonadati</taxon>
        <taxon>Bacteroidota</taxon>
        <taxon>Bacteroidia</taxon>
        <taxon>Bacteroidales</taxon>
        <taxon>Prevotellaceae</taxon>
        <taxon>Xylanibacter</taxon>
    </lineage>
</organism>
<evidence type="ECO:0000256" key="1">
    <source>
        <dbReference type="SAM" id="Phobius"/>
    </source>
</evidence>
<proteinExistence type="predicted"/>
<evidence type="ECO:0000313" key="3">
    <source>
        <dbReference type="Proteomes" id="UP001200470"/>
    </source>
</evidence>
<feature type="transmembrane region" description="Helical" evidence="1">
    <location>
        <begin position="12"/>
        <end position="32"/>
    </location>
</feature>
<protein>
    <submittedName>
        <fullName evidence="2">Uncharacterized protein</fullName>
    </submittedName>
</protein>
<gene>
    <name evidence="2" type="ORF">I6E12_00695</name>
</gene>
<evidence type="ECO:0000313" key="2">
    <source>
        <dbReference type="EMBL" id="MCF2562635.1"/>
    </source>
</evidence>
<keyword evidence="1" id="KW-0812">Transmembrane</keyword>
<feature type="transmembrane region" description="Helical" evidence="1">
    <location>
        <begin position="38"/>
        <end position="59"/>
    </location>
</feature>
<keyword evidence="3" id="KW-1185">Reference proteome</keyword>
<dbReference type="Proteomes" id="UP001200470">
    <property type="component" value="Unassembled WGS sequence"/>
</dbReference>
<dbReference type="RefSeq" id="WP_094434462.1">
    <property type="nucleotide sequence ID" value="NZ_JADYTN010000001.1"/>
</dbReference>
<comment type="caution">
    <text evidence="2">The sequence shown here is derived from an EMBL/GenBank/DDBJ whole genome shotgun (WGS) entry which is preliminary data.</text>
</comment>
<accession>A0ABS9CBZ2</accession>